<proteinExistence type="inferred from homology"/>
<name>A0A9X3BV74_9MYCO</name>
<evidence type="ECO:0000256" key="5">
    <source>
        <dbReference type="ARBA" id="ARBA00022692"/>
    </source>
</evidence>
<dbReference type="InterPro" id="IPR050367">
    <property type="entry name" value="APC_superfamily"/>
</dbReference>
<keyword evidence="7 8" id="KW-0472">Membrane</keyword>
<dbReference type="PANTHER" id="PTHR42770">
    <property type="entry name" value="AMINO ACID TRANSPORTER-RELATED"/>
    <property type="match status" value="1"/>
</dbReference>
<comment type="similarity">
    <text evidence="3">Belongs to the amino acid-polyamine-organocation (APC) superfamily.</text>
</comment>
<feature type="transmembrane region" description="Helical" evidence="8">
    <location>
        <begin position="303"/>
        <end position="326"/>
    </location>
</feature>
<reference evidence="9" key="1">
    <citation type="submission" date="2020-07" db="EMBL/GenBank/DDBJ databases">
        <authorList>
            <person name="Pettersson B.M.F."/>
            <person name="Behra P.R.K."/>
            <person name="Ramesh M."/>
            <person name="Das S."/>
            <person name="Dasgupta S."/>
            <person name="Kirsebom L.A."/>
        </authorList>
    </citation>
    <scope>NUCLEOTIDE SEQUENCE</scope>
    <source>
        <strain evidence="9">DSM 44838</strain>
    </source>
</reference>
<evidence type="ECO:0000256" key="2">
    <source>
        <dbReference type="ARBA" id="ARBA00004651"/>
    </source>
</evidence>
<comment type="caution">
    <text evidence="9">The sequence shown here is derived from an EMBL/GenBank/DDBJ whole genome shotgun (WGS) entry which is preliminary data.</text>
</comment>
<reference evidence="9" key="2">
    <citation type="journal article" date="2022" name="BMC Genomics">
        <title>Comparative genome analysis of mycobacteria focusing on tRNA and non-coding RNA.</title>
        <authorList>
            <person name="Behra P.R.K."/>
            <person name="Pettersson B.M.F."/>
            <person name="Ramesh M."/>
            <person name="Das S."/>
            <person name="Dasgupta S."/>
            <person name="Kirsebom L.A."/>
        </authorList>
    </citation>
    <scope>NUCLEOTIDE SEQUENCE</scope>
    <source>
        <strain evidence="9">DSM 44838</strain>
    </source>
</reference>
<feature type="transmembrane region" description="Helical" evidence="8">
    <location>
        <begin position="361"/>
        <end position="380"/>
    </location>
</feature>
<gene>
    <name evidence="9" type="ORF">H7K45_23440</name>
</gene>
<evidence type="ECO:0000256" key="8">
    <source>
        <dbReference type="SAM" id="Phobius"/>
    </source>
</evidence>
<comment type="function">
    <text evidence="1">Probable amino-acid or metabolite transport protein.</text>
</comment>
<feature type="transmembrane region" description="Helical" evidence="8">
    <location>
        <begin position="461"/>
        <end position="477"/>
    </location>
</feature>
<dbReference type="Proteomes" id="UP001141629">
    <property type="component" value="Unassembled WGS sequence"/>
</dbReference>
<protein>
    <submittedName>
        <fullName evidence="9">APC family permease</fullName>
    </submittedName>
</protein>
<evidence type="ECO:0000256" key="7">
    <source>
        <dbReference type="ARBA" id="ARBA00023136"/>
    </source>
</evidence>
<feature type="transmembrane region" description="Helical" evidence="8">
    <location>
        <begin position="422"/>
        <end position="441"/>
    </location>
</feature>
<feature type="transmembrane region" description="Helical" evidence="8">
    <location>
        <begin position="176"/>
        <end position="195"/>
    </location>
</feature>
<feature type="transmembrane region" description="Helical" evidence="8">
    <location>
        <begin position="256"/>
        <end position="283"/>
    </location>
</feature>
<organism evidence="9 10">
    <name type="scientific">Mycobacterium yunnanensis</name>
    <dbReference type="NCBI Taxonomy" id="368477"/>
    <lineage>
        <taxon>Bacteria</taxon>
        <taxon>Bacillati</taxon>
        <taxon>Actinomycetota</taxon>
        <taxon>Actinomycetes</taxon>
        <taxon>Mycobacteriales</taxon>
        <taxon>Mycobacteriaceae</taxon>
        <taxon>Mycobacterium</taxon>
    </lineage>
</organism>
<keyword evidence="6 8" id="KW-1133">Transmembrane helix</keyword>
<dbReference type="GO" id="GO:0005886">
    <property type="term" value="C:plasma membrane"/>
    <property type="evidence" value="ECO:0007669"/>
    <property type="project" value="UniProtKB-SubCell"/>
</dbReference>
<dbReference type="AlphaFoldDB" id="A0A9X3BV74"/>
<dbReference type="PANTHER" id="PTHR42770:SF16">
    <property type="entry name" value="AMINO ACID PERMEASE"/>
    <property type="match status" value="1"/>
</dbReference>
<dbReference type="RefSeq" id="WP_263998469.1">
    <property type="nucleotide sequence ID" value="NZ_JACKVK010000012.1"/>
</dbReference>
<evidence type="ECO:0000313" key="9">
    <source>
        <dbReference type="EMBL" id="MCV7423514.1"/>
    </source>
</evidence>
<dbReference type="GO" id="GO:0022857">
    <property type="term" value="F:transmembrane transporter activity"/>
    <property type="evidence" value="ECO:0007669"/>
    <property type="project" value="InterPro"/>
</dbReference>
<feature type="transmembrane region" description="Helical" evidence="8">
    <location>
        <begin position="215"/>
        <end position="235"/>
    </location>
</feature>
<feature type="transmembrane region" description="Helical" evidence="8">
    <location>
        <begin position="386"/>
        <end position="410"/>
    </location>
</feature>
<dbReference type="PIRSF" id="PIRSF006060">
    <property type="entry name" value="AA_transporter"/>
    <property type="match status" value="1"/>
</dbReference>
<evidence type="ECO:0000256" key="1">
    <source>
        <dbReference type="ARBA" id="ARBA00002249"/>
    </source>
</evidence>
<dbReference type="Pfam" id="PF13520">
    <property type="entry name" value="AA_permease_2"/>
    <property type="match status" value="1"/>
</dbReference>
<evidence type="ECO:0000256" key="6">
    <source>
        <dbReference type="ARBA" id="ARBA00022989"/>
    </source>
</evidence>
<keyword evidence="4" id="KW-1003">Cell membrane</keyword>
<dbReference type="EMBL" id="JACKVK010000012">
    <property type="protein sequence ID" value="MCV7423514.1"/>
    <property type="molecule type" value="Genomic_DNA"/>
</dbReference>
<dbReference type="Gene3D" id="1.20.1740.10">
    <property type="entry name" value="Amino acid/polyamine transporter I"/>
    <property type="match status" value="1"/>
</dbReference>
<keyword evidence="5 8" id="KW-0812">Transmembrane</keyword>
<feature type="transmembrane region" description="Helical" evidence="8">
    <location>
        <begin position="111"/>
        <end position="133"/>
    </location>
</feature>
<evidence type="ECO:0000256" key="4">
    <source>
        <dbReference type="ARBA" id="ARBA00022475"/>
    </source>
</evidence>
<accession>A0A9X3BV74</accession>
<sequence>MSAEPSTTEGRHDLPDGTAAQGLRKNSMSWVGAALLGAIIMSPASGLYFNFTPIEATAGPVVPLIFLIAIVVTLPTALSYAALSRSLPSAGSAYTWVRCAIGPKTGVFAGWILNGFYLLAQIVLPGIGALFFNDILSQVGVPTGYFTWAVGVLLMTVIVAAINFRGIDLSLKGTVIFMILESVVVFALMLTIFIVQTGNGSFTTTDVANSFTPSAATGGTVAIFAALVFGIQANVGFDAVSTLAEETHTPRKFIPIATVVAVVAVGAYWVITALGFVAAFPVQQVVDVVANGGTPVSAMADKFWGGIGQLVISVIAFTSITAIFLAQNVASSRALYAMGRQGTVPAWLGHLKPGARVPGNAMTLGLVVTVVVTLALGAALGTASQYNWSATMASSLALLTYLGVNIANIVYHLRFQRARFHVLMHGIVPVIGIAVVCFVIYKSYLGSLWDAGWTFGRSVQIAVVVWLLLGAAWVLYVRRATPEVMRDEEFDRA</sequence>
<dbReference type="InterPro" id="IPR002293">
    <property type="entry name" value="AA/rel_permease1"/>
</dbReference>
<feature type="transmembrane region" description="Helical" evidence="8">
    <location>
        <begin position="30"/>
        <end position="49"/>
    </location>
</feature>
<evidence type="ECO:0000313" key="10">
    <source>
        <dbReference type="Proteomes" id="UP001141629"/>
    </source>
</evidence>
<evidence type="ECO:0000256" key="3">
    <source>
        <dbReference type="ARBA" id="ARBA00009523"/>
    </source>
</evidence>
<feature type="transmembrane region" description="Helical" evidence="8">
    <location>
        <begin position="61"/>
        <end position="83"/>
    </location>
</feature>
<keyword evidence="10" id="KW-1185">Reference proteome</keyword>
<feature type="transmembrane region" description="Helical" evidence="8">
    <location>
        <begin position="145"/>
        <end position="164"/>
    </location>
</feature>
<comment type="subcellular location">
    <subcellularLocation>
        <location evidence="2">Cell membrane</location>
        <topology evidence="2">Multi-pass membrane protein</topology>
    </subcellularLocation>
</comment>